<comment type="caution">
    <text evidence="2">The sequence shown here is derived from an EMBL/GenBank/DDBJ whole genome shotgun (WGS) entry which is preliminary data.</text>
</comment>
<dbReference type="PANTHER" id="PTHR32301">
    <property type="entry name" value="COUNTIN RECEPTOR CNR3-RELATED"/>
    <property type="match status" value="1"/>
</dbReference>
<evidence type="ECO:0000256" key="1">
    <source>
        <dbReference type="SAM" id="MobiDB-lite"/>
    </source>
</evidence>
<feature type="region of interest" description="Disordered" evidence="1">
    <location>
        <begin position="1458"/>
        <end position="1554"/>
    </location>
</feature>
<dbReference type="PANTHER" id="PTHR32301:SF6">
    <property type="entry name" value="GOLVESIN-RELATED"/>
    <property type="match status" value="1"/>
</dbReference>
<proteinExistence type="predicted"/>
<feature type="compositionally biased region" description="Basic and acidic residues" evidence="1">
    <location>
        <begin position="1471"/>
        <end position="1503"/>
    </location>
</feature>
<dbReference type="Proteomes" id="UP001470230">
    <property type="component" value="Unassembled WGS sequence"/>
</dbReference>
<protein>
    <submittedName>
        <fullName evidence="2">Uncharacterized protein</fullName>
    </submittedName>
</protein>
<feature type="compositionally biased region" description="Low complexity" evidence="1">
    <location>
        <begin position="1522"/>
        <end position="1543"/>
    </location>
</feature>
<dbReference type="EMBL" id="JAPFFF010000014">
    <property type="protein sequence ID" value="KAK8870240.1"/>
    <property type="molecule type" value="Genomic_DNA"/>
</dbReference>
<dbReference type="InterPro" id="IPR053259">
    <property type="entry name" value="Golvesin-related_Golgi"/>
</dbReference>
<evidence type="ECO:0000313" key="3">
    <source>
        <dbReference type="Proteomes" id="UP001470230"/>
    </source>
</evidence>
<accession>A0ABR2IY98</accession>
<evidence type="ECO:0000313" key="2">
    <source>
        <dbReference type="EMBL" id="KAK8870240.1"/>
    </source>
</evidence>
<organism evidence="2 3">
    <name type="scientific">Tritrichomonas musculus</name>
    <dbReference type="NCBI Taxonomy" id="1915356"/>
    <lineage>
        <taxon>Eukaryota</taxon>
        <taxon>Metamonada</taxon>
        <taxon>Parabasalia</taxon>
        <taxon>Tritrichomonadida</taxon>
        <taxon>Tritrichomonadidae</taxon>
        <taxon>Tritrichomonas</taxon>
    </lineage>
</organism>
<reference evidence="2 3" key="1">
    <citation type="submission" date="2024-04" db="EMBL/GenBank/DDBJ databases">
        <title>Tritrichomonas musculus Genome.</title>
        <authorList>
            <person name="Alves-Ferreira E."/>
            <person name="Grigg M."/>
            <person name="Lorenzi H."/>
            <person name="Galac M."/>
        </authorList>
    </citation>
    <scope>NUCLEOTIDE SEQUENCE [LARGE SCALE GENOMIC DNA]</scope>
    <source>
        <strain evidence="2 3">EAF2021</strain>
    </source>
</reference>
<keyword evidence="3" id="KW-1185">Reference proteome</keyword>
<gene>
    <name evidence="2" type="ORF">M9Y10_008117</name>
</gene>
<feature type="compositionally biased region" description="Basic and acidic residues" evidence="1">
    <location>
        <begin position="1511"/>
        <end position="1520"/>
    </location>
</feature>
<name>A0ABR2IY98_9EUKA</name>
<sequence>MDINVFINNLKVLADSKADESVINKALISFEQNVCANLFSVLRNNFTQSIFMNIFQILFGLSLHEVTSIKLESSRAMSIFLTRLLPYYNELLQKSYSKVIEDLKIRTPLVPASFAFMSKHVSQPLLLQYINITPIVDQFQVNDPCFAFIIDNMGQLGNGFLQYLLKKLIEQLKTDPNRHLFRAIGAVIKHSTVLFLPQILNLDFLTLFAYIFLNIEFDYTKFNISHVVDLITKTLQSSSSSPLERDCAYQILSTLSPKVSISQEDPNLIDITFCDSKITLDPKQNLDRPPFFLLPLPLNLLQPKENESVLTLSSKFKTIAKSANEDNITEILSIFRKSLSLPYDESSSAAILGLSTQPKRLNSPELINMVIYKKSVSWFHSIDILRVIKSFQIVNVHTLNLIYEFLVSGNVKLSEESIETIKSLTNSENSEMIENFFSQKVDLFDYSIFERILTTLVSISDKSSNKSYLNFLSKILLEEIDLHKDNVPALSLIFNFLANRDLSFVKDSSLVRPCKIAIALCEAYLAAIYGDTNEAENNYNISNGNNENGKNQANKNSDIKIDFKHFCHFARKDVLSMNFDIVNEEKNYGQFYPNFLATVKFIFSLPIFVIGVRKAIDLSSKIFTFFPKLCSSFYSKNWTNIDETLRMNIMQTLFMKLQFVSDDETIAIWCKIALKTIQIFNAPQISKTIQSLNFTCATLLTPNLNDMKSAAAFAAYLFVSIAEQHKKNMEIFISNLSDDQKAAFKEELANLFENKMPPFFATILGRQSRSEVIEDLLLLAPQKVEKDDDEVEIKINEEGFAADMNRAILKGNSADVIRQIEAAIKGNIPFNLFDFNYPSNIMRDISKWASSRCSYSSLKSMISNLPLQPQNGPMILMDATKQPQNSFLIELLNLARTEWKPLVISYINGDPDNSAQLLNELNNSQKVKYNTILNVSSIMANVYFDSSELFKLAARVALHAEKLRKMRSSYLFLAHALSVINRTNKKGQFKPRLTCTFSVSIPDSPMVPDLNSLKTKVNKRPKFERFVIPIDFPKTYINRINSFFDSLPHREVALSLAQITANLQKVDAIFLFFCRKLLMAGSKYMQDAGLLCSILITRYDELISVNKSLSIDFDEIVQNQLNFSGNADNDSESNSNNNNVAVDDKGFGLFFKNKSKNDKQASTSNSNSGAGRRKNPEIYWSDDIIADACCSPSMFLSACRIINSLKQFKSTLHSVMSGYRYWHRIPYVNKMIIKSITRDVWHERFRYMKRYFDKIGQSDPEYKTILSFASFVLSSPVLQQKSKDDEMCVKSFSIFSETIERPTSRKLLNTALCCLIARLNFVCVADNDKGQTMVMDALIEWLSGLDKKDGPLTLFFAFDFAKILEMKMDGQSFFALIACQYIRCAPRFFTVFPVVAKYYLKYKKCQWAADIIKSSLPFLKSDCHKKAILFLICGNIELALRLALFEKDCDESSMLIQEHENELSQQPSQQQKEDQKVEQKQEQPEDQKVEQEQQQQEDQKVEQEQQQQEVLKVEQGKEEEQQQVQKVEQGQEQQQSQEQKVPENGLTNDLIDFT</sequence>